<dbReference type="OrthoDB" id="3437016at2759"/>
<feature type="transmembrane region" description="Helical" evidence="5">
    <location>
        <begin position="230"/>
        <end position="249"/>
    </location>
</feature>
<gene>
    <name evidence="7" type="ORF">PILCRDRAFT_810618</name>
</gene>
<evidence type="ECO:0000256" key="5">
    <source>
        <dbReference type="SAM" id="Phobius"/>
    </source>
</evidence>
<name>A0A0C3GL82_PILCF</name>
<evidence type="ECO:0000256" key="2">
    <source>
        <dbReference type="ARBA" id="ARBA00022692"/>
    </source>
</evidence>
<feature type="transmembrane region" description="Helical" evidence="5">
    <location>
        <begin position="34"/>
        <end position="59"/>
    </location>
</feature>
<feature type="domain" description="Major facilitator superfamily (MFS) profile" evidence="6">
    <location>
        <begin position="37"/>
        <end position="524"/>
    </location>
</feature>
<dbReference type="InterPro" id="IPR020846">
    <property type="entry name" value="MFS_dom"/>
</dbReference>
<evidence type="ECO:0000313" key="8">
    <source>
        <dbReference type="Proteomes" id="UP000054166"/>
    </source>
</evidence>
<feature type="transmembrane region" description="Helical" evidence="5">
    <location>
        <begin position="71"/>
        <end position="88"/>
    </location>
</feature>
<proteinExistence type="predicted"/>
<reference evidence="7 8" key="1">
    <citation type="submission" date="2014-04" db="EMBL/GenBank/DDBJ databases">
        <authorList>
            <consortium name="DOE Joint Genome Institute"/>
            <person name="Kuo A."/>
            <person name="Tarkka M."/>
            <person name="Buscot F."/>
            <person name="Kohler A."/>
            <person name="Nagy L.G."/>
            <person name="Floudas D."/>
            <person name="Copeland A."/>
            <person name="Barry K.W."/>
            <person name="Cichocki N."/>
            <person name="Veneault-Fourrey C."/>
            <person name="LaButti K."/>
            <person name="Lindquist E.A."/>
            <person name="Lipzen A."/>
            <person name="Lundell T."/>
            <person name="Morin E."/>
            <person name="Murat C."/>
            <person name="Sun H."/>
            <person name="Tunlid A."/>
            <person name="Henrissat B."/>
            <person name="Grigoriev I.V."/>
            <person name="Hibbett D.S."/>
            <person name="Martin F."/>
            <person name="Nordberg H.P."/>
            <person name="Cantor M.N."/>
            <person name="Hua S.X."/>
        </authorList>
    </citation>
    <scope>NUCLEOTIDE SEQUENCE [LARGE SCALE GENOMIC DNA]</scope>
    <source>
        <strain evidence="7 8">F 1598</strain>
    </source>
</reference>
<dbReference type="Proteomes" id="UP000054166">
    <property type="component" value="Unassembled WGS sequence"/>
</dbReference>
<feature type="transmembrane region" description="Helical" evidence="5">
    <location>
        <begin position="388"/>
        <end position="411"/>
    </location>
</feature>
<evidence type="ECO:0000256" key="4">
    <source>
        <dbReference type="ARBA" id="ARBA00023136"/>
    </source>
</evidence>
<keyword evidence="2 5" id="KW-0812">Transmembrane</keyword>
<comment type="subcellular location">
    <subcellularLocation>
        <location evidence="1">Membrane</location>
        <topology evidence="1">Multi-pass membrane protein</topology>
    </subcellularLocation>
</comment>
<dbReference type="Gene3D" id="1.20.1250.20">
    <property type="entry name" value="MFS general substrate transporter like domains"/>
    <property type="match status" value="1"/>
</dbReference>
<dbReference type="InterPro" id="IPR036259">
    <property type="entry name" value="MFS_trans_sf"/>
</dbReference>
<dbReference type="HOGENOM" id="CLU_000960_22_0_1"/>
<evidence type="ECO:0000256" key="3">
    <source>
        <dbReference type="ARBA" id="ARBA00022989"/>
    </source>
</evidence>
<keyword evidence="8" id="KW-1185">Reference proteome</keyword>
<dbReference type="CDD" id="cd17502">
    <property type="entry name" value="MFS_Azr1_MDR_like"/>
    <property type="match status" value="1"/>
</dbReference>
<evidence type="ECO:0000259" key="6">
    <source>
        <dbReference type="PROSITE" id="PS50850"/>
    </source>
</evidence>
<dbReference type="InParanoid" id="A0A0C3GL82"/>
<reference evidence="8" key="2">
    <citation type="submission" date="2015-01" db="EMBL/GenBank/DDBJ databases">
        <title>Evolutionary Origins and Diversification of the Mycorrhizal Mutualists.</title>
        <authorList>
            <consortium name="DOE Joint Genome Institute"/>
            <consortium name="Mycorrhizal Genomics Consortium"/>
            <person name="Kohler A."/>
            <person name="Kuo A."/>
            <person name="Nagy L.G."/>
            <person name="Floudas D."/>
            <person name="Copeland A."/>
            <person name="Barry K.W."/>
            <person name="Cichocki N."/>
            <person name="Veneault-Fourrey C."/>
            <person name="LaButti K."/>
            <person name="Lindquist E.A."/>
            <person name="Lipzen A."/>
            <person name="Lundell T."/>
            <person name="Morin E."/>
            <person name="Murat C."/>
            <person name="Riley R."/>
            <person name="Ohm R."/>
            <person name="Sun H."/>
            <person name="Tunlid A."/>
            <person name="Henrissat B."/>
            <person name="Grigoriev I.V."/>
            <person name="Hibbett D.S."/>
            <person name="Martin F."/>
        </authorList>
    </citation>
    <scope>NUCLEOTIDE SEQUENCE [LARGE SCALE GENOMIC DNA]</scope>
    <source>
        <strain evidence="8">F 1598</strain>
    </source>
</reference>
<dbReference type="STRING" id="765440.A0A0C3GL82"/>
<keyword evidence="4 5" id="KW-0472">Membrane</keyword>
<dbReference type="EMBL" id="KN832971">
    <property type="protein sequence ID" value="KIM91346.1"/>
    <property type="molecule type" value="Genomic_DNA"/>
</dbReference>
<organism evidence="7 8">
    <name type="scientific">Piloderma croceum (strain F 1598)</name>
    <dbReference type="NCBI Taxonomy" id="765440"/>
    <lineage>
        <taxon>Eukaryota</taxon>
        <taxon>Fungi</taxon>
        <taxon>Dikarya</taxon>
        <taxon>Basidiomycota</taxon>
        <taxon>Agaricomycotina</taxon>
        <taxon>Agaricomycetes</taxon>
        <taxon>Agaricomycetidae</taxon>
        <taxon>Atheliales</taxon>
        <taxon>Atheliaceae</taxon>
        <taxon>Piloderma</taxon>
    </lineage>
</organism>
<dbReference type="GO" id="GO:0005886">
    <property type="term" value="C:plasma membrane"/>
    <property type="evidence" value="ECO:0007669"/>
    <property type="project" value="TreeGrafter"/>
</dbReference>
<feature type="transmembrane region" description="Helical" evidence="5">
    <location>
        <begin position="189"/>
        <end position="209"/>
    </location>
</feature>
<dbReference type="PANTHER" id="PTHR23501">
    <property type="entry name" value="MAJOR FACILITATOR SUPERFAMILY"/>
    <property type="match status" value="1"/>
</dbReference>
<feature type="transmembrane region" description="Helical" evidence="5">
    <location>
        <begin position="100"/>
        <end position="120"/>
    </location>
</feature>
<dbReference type="PRINTS" id="PR01036">
    <property type="entry name" value="TCRTETB"/>
</dbReference>
<feature type="transmembrane region" description="Helical" evidence="5">
    <location>
        <begin position="329"/>
        <end position="351"/>
    </location>
</feature>
<evidence type="ECO:0000256" key="1">
    <source>
        <dbReference type="ARBA" id="ARBA00004141"/>
    </source>
</evidence>
<dbReference type="GO" id="GO:0022857">
    <property type="term" value="F:transmembrane transporter activity"/>
    <property type="evidence" value="ECO:0007669"/>
    <property type="project" value="InterPro"/>
</dbReference>
<feature type="transmembrane region" description="Helical" evidence="5">
    <location>
        <begin position="363"/>
        <end position="382"/>
    </location>
</feature>
<dbReference type="PROSITE" id="PS50850">
    <property type="entry name" value="MFS"/>
    <property type="match status" value="1"/>
</dbReference>
<dbReference type="PANTHER" id="PTHR23501:SF102">
    <property type="entry name" value="DRUG TRANSPORTER, PUTATIVE (AFU_ORTHOLOGUE AFUA_3G08530)-RELATED"/>
    <property type="match status" value="1"/>
</dbReference>
<feature type="transmembrane region" description="Helical" evidence="5">
    <location>
        <begin position="423"/>
        <end position="446"/>
    </location>
</feature>
<feature type="transmembrane region" description="Helical" evidence="5">
    <location>
        <begin position="159"/>
        <end position="177"/>
    </location>
</feature>
<dbReference type="InterPro" id="IPR011701">
    <property type="entry name" value="MFS"/>
</dbReference>
<feature type="transmembrane region" description="Helical" evidence="5">
    <location>
        <begin position="126"/>
        <end position="147"/>
    </location>
</feature>
<sequence>MEEHPLANSTHLGNGEQSVTHAVLVDAPKRDWRFWFSFLAICISVFIAALELTGVSTALPIIVDDLKGTEFLWAGSAYALAATAFIPFNGGLAELFGRRLVLLWSLLIFAGGSALCGAANSLNFLIAGRAVQGMGGGGLASLTQIILSDLVPLHDRGKFNGLIAMSYGIASGVGPVIGGSLAQQGQWRWLFYLNIPICGFAAVLVFAFLRLRVPPGTFWEKTKRIDWLGNLFFVACTTSCVIGLTWGGIQFSWGAAQILVPLLFGLIGLGCFIVYESKVPTNPIISFTLMSTRTGFSGYLQTFFTSIVLLAVIYYLPVYFQACKGASPIASGVDVFGTAFSIVPAGILSGLSIAKTKQYRPQLWLAWVLIIIEMGLLSTLNADSSRASAIGFQVIGGCGMGILVTSAYFPVLAPLPVSKNANAIAFFMFCRNFAQIWGVTIGGTVLQNMLRLRLPDKFLASFPQGTAIAYKVIPLLSNLEEPLKTEVRDAFASSLRVVWQVMIGVGALGLLASLAMEHLPLHTSIDEKWGIADSEHKQNNTL</sequence>
<evidence type="ECO:0000313" key="7">
    <source>
        <dbReference type="EMBL" id="KIM91346.1"/>
    </source>
</evidence>
<dbReference type="SUPFAM" id="SSF103473">
    <property type="entry name" value="MFS general substrate transporter"/>
    <property type="match status" value="1"/>
</dbReference>
<accession>A0A0C3GL82</accession>
<feature type="transmembrane region" description="Helical" evidence="5">
    <location>
        <begin position="255"/>
        <end position="275"/>
    </location>
</feature>
<feature type="transmembrane region" description="Helical" evidence="5">
    <location>
        <begin position="296"/>
        <end position="317"/>
    </location>
</feature>
<keyword evidence="3 5" id="KW-1133">Transmembrane helix</keyword>
<dbReference type="Pfam" id="PF07690">
    <property type="entry name" value="MFS_1"/>
    <property type="match status" value="1"/>
</dbReference>
<dbReference type="AlphaFoldDB" id="A0A0C3GL82"/>
<protein>
    <recommendedName>
        <fullName evidence="6">Major facilitator superfamily (MFS) profile domain-containing protein</fullName>
    </recommendedName>
</protein>